<organism evidence="1 2">
    <name type="scientific">Dietzia timorensis</name>
    <dbReference type="NCBI Taxonomy" id="499555"/>
    <lineage>
        <taxon>Bacteria</taxon>
        <taxon>Bacillati</taxon>
        <taxon>Actinomycetota</taxon>
        <taxon>Actinomycetes</taxon>
        <taxon>Mycobacteriales</taxon>
        <taxon>Dietziaceae</taxon>
        <taxon>Dietzia</taxon>
    </lineage>
</organism>
<dbReference type="EMBL" id="DYXM01000095">
    <property type="protein sequence ID" value="HJE90353.1"/>
    <property type="molecule type" value="Genomic_DNA"/>
</dbReference>
<sequence>MMNSEIGLDAESDPDMPRESELFVAQDIGSRTSRKVAGELASQAESAHTRQKRKVTDVTAEPNLRSFLDRASALYGAAHGEEMERLVRATLELLAESALTGQHAALKAEFPDGFFPDLTAGSDTSGNA</sequence>
<dbReference type="RefSeq" id="WP_303911343.1">
    <property type="nucleotide sequence ID" value="NZ_DYXM01000095.1"/>
</dbReference>
<reference evidence="1" key="1">
    <citation type="journal article" date="2021" name="PeerJ">
        <title>Extensive microbial diversity within the chicken gut microbiome revealed by metagenomics and culture.</title>
        <authorList>
            <person name="Gilroy R."/>
            <person name="Ravi A."/>
            <person name="Getino M."/>
            <person name="Pursley I."/>
            <person name="Horton D.L."/>
            <person name="Alikhan N.F."/>
            <person name="Baker D."/>
            <person name="Gharbi K."/>
            <person name="Hall N."/>
            <person name="Watson M."/>
            <person name="Adriaenssens E.M."/>
            <person name="Foster-Nyarko E."/>
            <person name="Jarju S."/>
            <person name="Secka A."/>
            <person name="Antonio M."/>
            <person name="Oren A."/>
            <person name="Chaudhuri R.R."/>
            <person name="La Ragione R."/>
            <person name="Hildebrand F."/>
            <person name="Pallen M.J."/>
        </authorList>
    </citation>
    <scope>NUCLEOTIDE SEQUENCE</scope>
    <source>
        <strain evidence="1">ChiGjej1B1-18357</strain>
    </source>
</reference>
<dbReference type="Proteomes" id="UP000776650">
    <property type="component" value="Unassembled WGS sequence"/>
</dbReference>
<protein>
    <submittedName>
        <fullName evidence="1">Uncharacterized protein</fullName>
    </submittedName>
</protein>
<comment type="caution">
    <text evidence="1">The sequence shown here is derived from an EMBL/GenBank/DDBJ whole genome shotgun (WGS) entry which is preliminary data.</text>
</comment>
<evidence type="ECO:0000313" key="1">
    <source>
        <dbReference type="EMBL" id="HJE90353.1"/>
    </source>
</evidence>
<proteinExistence type="predicted"/>
<reference evidence="1" key="2">
    <citation type="submission" date="2021-09" db="EMBL/GenBank/DDBJ databases">
        <authorList>
            <person name="Gilroy R."/>
        </authorList>
    </citation>
    <scope>NUCLEOTIDE SEQUENCE</scope>
    <source>
        <strain evidence="1">ChiGjej1B1-18357</strain>
    </source>
</reference>
<gene>
    <name evidence="1" type="ORF">K8V11_05035</name>
</gene>
<evidence type="ECO:0000313" key="2">
    <source>
        <dbReference type="Proteomes" id="UP000776650"/>
    </source>
</evidence>
<name>A0A921F4C3_9ACTN</name>
<dbReference type="AlphaFoldDB" id="A0A921F4C3"/>
<accession>A0A921F4C3</accession>